<proteinExistence type="predicted"/>
<sequence length="66" mass="7801">MHCSCIILQSDIAFLLDFFFLCFRYIKMLEVHGLVVAKDVRLVLFFPYVLHVCSWSPELQKQSAKY</sequence>
<gene>
    <name evidence="1" type="ORF">B296_00030669</name>
</gene>
<name>A0A426XSS4_ENSVE</name>
<protein>
    <submittedName>
        <fullName evidence="1">Uncharacterized protein</fullName>
    </submittedName>
</protein>
<accession>A0A426XSS4</accession>
<evidence type="ECO:0000313" key="2">
    <source>
        <dbReference type="Proteomes" id="UP000287651"/>
    </source>
</evidence>
<dbReference type="EMBL" id="AMZH03017777">
    <property type="protein sequence ID" value="RRT42525.1"/>
    <property type="molecule type" value="Genomic_DNA"/>
</dbReference>
<dbReference type="AlphaFoldDB" id="A0A426XSS4"/>
<reference evidence="1 2" key="1">
    <citation type="journal article" date="2014" name="Agronomy (Basel)">
        <title>A Draft Genome Sequence for Ensete ventricosum, the Drought-Tolerant Tree Against Hunger.</title>
        <authorList>
            <person name="Harrison J."/>
            <person name="Moore K.A."/>
            <person name="Paszkiewicz K."/>
            <person name="Jones T."/>
            <person name="Grant M."/>
            <person name="Ambacheew D."/>
            <person name="Muzemil S."/>
            <person name="Studholme D.J."/>
        </authorList>
    </citation>
    <scope>NUCLEOTIDE SEQUENCE [LARGE SCALE GENOMIC DNA]</scope>
</reference>
<dbReference type="Proteomes" id="UP000287651">
    <property type="component" value="Unassembled WGS sequence"/>
</dbReference>
<comment type="caution">
    <text evidence="1">The sequence shown here is derived from an EMBL/GenBank/DDBJ whole genome shotgun (WGS) entry which is preliminary data.</text>
</comment>
<evidence type="ECO:0000313" key="1">
    <source>
        <dbReference type="EMBL" id="RRT42525.1"/>
    </source>
</evidence>
<organism evidence="1 2">
    <name type="scientific">Ensete ventricosum</name>
    <name type="common">Abyssinian banana</name>
    <name type="synonym">Musa ensete</name>
    <dbReference type="NCBI Taxonomy" id="4639"/>
    <lineage>
        <taxon>Eukaryota</taxon>
        <taxon>Viridiplantae</taxon>
        <taxon>Streptophyta</taxon>
        <taxon>Embryophyta</taxon>
        <taxon>Tracheophyta</taxon>
        <taxon>Spermatophyta</taxon>
        <taxon>Magnoliopsida</taxon>
        <taxon>Liliopsida</taxon>
        <taxon>Zingiberales</taxon>
        <taxon>Musaceae</taxon>
        <taxon>Ensete</taxon>
    </lineage>
</organism>